<dbReference type="GeneID" id="3562197"/>
<dbReference type="AlphaFoldDB" id="Q49SI5"/>
<dbReference type="EMBL" id="AY526868">
    <property type="protein sequence ID" value="AAS48069.1"/>
    <property type="molecule type" value="Genomic_DNA"/>
</dbReference>
<geneLocation type="mitochondrion" evidence="1"/>
<gene>
    <name evidence="1" type="primary">ATP8</name>
</gene>
<organism evidence="1">
    <name type="scientific">Cobitis sinensis</name>
    <name type="common">Siberian spiny loach</name>
    <dbReference type="NCBI Taxonomy" id="143401"/>
    <lineage>
        <taxon>Eukaryota</taxon>
        <taxon>Metazoa</taxon>
        <taxon>Chordata</taxon>
        <taxon>Craniata</taxon>
        <taxon>Vertebrata</taxon>
        <taxon>Euteleostomi</taxon>
        <taxon>Actinopterygii</taxon>
        <taxon>Neopterygii</taxon>
        <taxon>Teleostei</taxon>
        <taxon>Ostariophysi</taxon>
        <taxon>Cypriniformes</taxon>
        <taxon>Cobitidae</taxon>
        <taxon>Cobitinae</taxon>
        <taxon>Cobitis</taxon>
    </lineage>
</organism>
<accession>Q49SI5</accession>
<dbReference type="RefSeq" id="YP_271993.1">
    <property type="nucleotide sequence ID" value="NC_007229.1"/>
</dbReference>
<protein>
    <submittedName>
        <fullName evidence="1">ATP synthase F0 subunit 8</fullName>
    </submittedName>
</protein>
<proteinExistence type="predicted"/>
<evidence type="ECO:0000313" key="1">
    <source>
        <dbReference type="EMBL" id="AAS48069.1"/>
    </source>
</evidence>
<name>Q49SI5_COBSI</name>
<dbReference type="CTD" id="4509"/>
<keyword evidence="1" id="KW-0496">Mitochondrion</keyword>
<sequence>MPQLNPRPLICNLIIFVVNLLNHYSHQSSKLRLTKWANPIKYEEHKAQPWDWPWQ</sequence>
<reference evidence="1" key="1">
    <citation type="submission" date="2004-01" db="EMBL/GenBank/DDBJ databases">
        <title>Cobitis sinensis complete mtDNA sequence.</title>
        <authorList>
            <person name="Chen I.-S."/>
            <person name="Wang C.-W."/>
        </authorList>
    </citation>
    <scope>NUCLEOTIDE SEQUENCE</scope>
</reference>